<reference evidence="1" key="1">
    <citation type="submission" date="2022-10" db="EMBL/GenBank/DDBJ databases">
        <title>Tapping the CABI collections for fungal endophytes: first genome assemblies for Collariella, Neodidymelliopsis, Ascochyta clinopodiicola, Didymella pomorum, Didymosphaeria variabile, Neocosmospora piperis and Neocucurbitaria cava.</title>
        <authorList>
            <person name="Hill R."/>
        </authorList>
    </citation>
    <scope>NUCLEOTIDE SEQUENCE</scope>
    <source>
        <strain evidence="1">IMI 355082</strain>
    </source>
</reference>
<keyword evidence="2" id="KW-1185">Reference proteome</keyword>
<gene>
    <name evidence="1" type="ORF">N0V93_003249</name>
</gene>
<protein>
    <submittedName>
        <fullName evidence="1">Uncharacterized protein</fullName>
    </submittedName>
</protein>
<evidence type="ECO:0000313" key="2">
    <source>
        <dbReference type="Proteomes" id="UP001140453"/>
    </source>
</evidence>
<comment type="caution">
    <text evidence="1">The sequence shown here is derived from an EMBL/GenBank/DDBJ whole genome shotgun (WGS) entry which is preliminary data.</text>
</comment>
<name>A0A9W9CZP6_9PEZI</name>
<dbReference type="EMBL" id="JAPEVB010000002">
    <property type="protein sequence ID" value="KAJ4394032.1"/>
    <property type="molecule type" value="Genomic_DNA"/>
</dbReference>
<organism evidence="1 2">
    <name type="scientific">Gnomoniopsis smithogilvyi</name>
    <dbReference type="NCBI Taxonomy" id="1191159"/>
    <lineage>
        <taxon>Eukaryota</taxon>
        <taxon>Fungi</taxon>
        <taxon>Dikarya</taxon>
        <taxon>Ascomycota</taxon>
        <taxon>Pezizomycotina</taxon>
        <taxon>Sordariomycetes</taxon>
        <taxon>Sordariomycetidae</taxon>
        <taxon>Diaporthales</taxon>
        <taxon>Gnomoniaceae</taxon>
        <taxon>Gnomoniopsis</taxon>
    </lineage>
</organism>
<evidence type="ECO:0000313" key="1">
    <source>
        <dbReference type="EMBL" id="KAJ4394032.1"/>
    </source>
</evidence>
<accession>A0A9W9CZP6</accession>
<sequence>MAVRGDVCSPSAPSHPSMPTKYIHPIISNGKSSNLESFVNSNTSSTKLHVSQFYSSRNRLSLLNCPQSSEPGEYLNKTPFSCEHFFPTCLFIWMVCWARNVRIKRVHRVRPKEADVPLAMVSIT</sequence>
<proteinExistence type="predicted"/>
<dbReference type="Proteomes" id="UP001140453">
    <property type="component" value="Unassembled WGS sequence"/>
</dbReference>
<dbReference type="AlphaFoldDB" id="A0A9W9CZP6"/>